<gene>
    <name evidence="2" type="ORF">I3842_02G097900</name>
</gene>
<dbReference type="PANTHER" id="PTHR31672">
    <property type="entry name" value="BNACNNG10540D PROTEIN"/>
    <property type="match status" value="1"/>
</dbReference>
<comment type="caution">
    <text evidence="2">The sequence shown here is derived from an EMBL/GenBank/DDBJ whole genome shotgun (WGS) entry which is preliminary data.</text>
</comment>
<evidence type="ECO:0000313" key="2">
    <source>
        <dbReference type="EMBL" id="KAG6726801.1"/>
    </source>
</evidence>
<dbReference type="Proteomes" id="UP000811246">
    <property type="component" value="Chromosome 2"/>
</dbReference>
<reference evidence="2" key="1">
    <citation type="submission" date="2021-01" db="EMBL/GenBank/DDBJ databases">
        <authorList>
            <person name="Lovell J.T."/>
            <person name="Bentley N."/>
            <person name="Bhattarai G."/>
            <person name="Jenkins J.W."/>
            <person name="Sreedasyam A."/>
            <person name="Alarcon Y."/>
            <person name="Bock C."/>
            <person name="Boston L."/>
            <person name="Carlson J."/>
            <person name="Cervantes K."/>
            <person name="Clermont K."/>
            <person name="Krom N."/>
            <person name="Kubenka K."/>
            <person name="Mamidi S."/>
            <person name="Mattison C."/>
            <person name="Monteros M."/>
            <person name="Pisani C."/>
            <person name="Plott C."/>
            <person name="Rajasekar S."/>
            <person name="Rhein H.S."/>
            <person name="Rohla C."/>
            <person name="Song M."/>
            <person name="Hilaire R.S."/>
            <person name="Shu S."/>
            <person name="Wells L."/>
            <person name="Wang X."/>
            <person name="Webber J."/>
            <person name="Heerema R.J."/>
            <person name="Klein P."/>
            <person name="Conner P."/>
            <person name="Grauke L."/>
            <person name="Grimwood J."/>
            <person name="Schmutz J."/>
            <person name="Randall J.J."/>
        </authorList>
    </citation>
    <scope>NUCLEOTIDE SEQUENCE</scope>
    <source>
        <tissue evidence="2">Leaf</tissue>
    </source>
</reference>
<accession>A0A922K036</accession>
<dbReference type="Pfam" id="PF00646">
    <property type="entry name" value="F-box"/>
    <property type="match status" value="1"/>
</dbReference>
<dbReference type="NCBIfam" id="TIGR01640">
    <property type="entry name" value="F_box_assoc_1"/>
    <property type="match status" value="1"/>
</dbReference>
<dbReference type="InterPro" id="IPR050796">
    <property type="entry name" value="SCF_F-box_component"/>
</dbReference>
<dbReference type="Pfam" id="PF08268">
    <property type="entry name" value="FBA_3"/>
    <property type="match status" value="1"/>
</dbReference>
<proteinExistence type="predicted"/>
<dbReference type="InterPro" id="IPR013187">
    <property type="entry name" value="F-box-assoc_dom_typ3"/>
</dbReference>
<organism evidence="2 3">
    <name type="scientific">Carya illinoinensis</name>
    <name type="common">Pecan</name>
    <dbReference type="NCBI Taxonomy" id="32201"/>
    <lineage>
        <taxon>Eukaryota</taxon>
        <taxon>Viridiplantae</taxon>
        <taxon>Streptophyta</taxon>
        <taxon>Embryophyta</taxon>
        <taxon>Tracheophyta</taxon>
        <taxon>Spermatophyta</taxon>
        <taxon>Magnoliopsida</taxon>
        <taxon>eudicotyledons</taxon>
        <taxon>Gunneridae</taxon>
        <taxon>Pentapetalae</taxon>
        <taxon>rosids</taxon>
        <taxon>fabids</taxon>
        <taxon>Fagales</taxon>
        <taxon>Juglandaceae</taxon>
        <taxon>Carya</taxon>
    </lineage>
</organism>
<evidence type="ECO:0000313" key="3">
    <source>
        <dbReference type="Proteomes" id="UP000811246"/>
    </source>
</evidence>
<protein>
    <recommendedName>
        <fullName evidence="1">F-box domain-containing protein</fullName>
    </recommendedName>
</protein>
<dbReference type="InterPro" id="IPR017451">
    <property type="entry name" value="F-box-assoc_interact_dom"/>
</dbReference>
<dbReference type="AlphaFoldDB" id="A0A922K036"/>
<sequence>MYVNCNRLGLWRARMKKSRAHRTCMTSTEAACYLNQAPAGNMYITDLPEDLLIEILSRVPAETLHQSARYVCKTWANAIRDPVFVRNQVLRAKPGLFVSKAEPRPLVPQQRRIDNFRFFEFKNGKFKLTDYEYEFAGEILGSSGGVALFKPRNNLLCRTSLYVGNPLTGKVMKLPRPSGNLCAFDRFSNIAFVPETGELKVINPRVDSTGKYHWEIVTVGVGMSWRRIDRHDSQEGTPSSPDDIHLYLQRPICVGGFLYSTSKCWGCSRDESCSIHAIDIRDETTRCIQIPKELGLCKRSQLMAMGNYLCYIGYEVRVSAVYYNVWILKDLDQNEWAKLYSIDVGLGENEARNSIPIGWMENEQELLFRVTKINSVESHRGAAAAASSVILAYNVKTQKRKELTLGYQASRHKVQLHINSLLSWPSRH</sequence>
<dbReference type="InterPro" id="IPR001810">
    <property type="entry name" value="F-box_dom"/>
</dbReference>
<feature type="domain" description="F-box" evidence="1">
    <location>
        <begin position="41"/>
        <end position="93"/>
    </location>
</feature>
<dbReference type="SMART" id="SM00256">
    <property type="entry name" value="FBOX"/>
    <property type="match status" value="1"/>
</dbReference>
<dbReference type="PANTHER" id="PTHR31672:SF11">
    <property type="entry name" value="F-BOX PROTEIN CPR1-LIKE ISOFORM X2"/>
    <property type="match status" value="1"/>
</dbReference>
<evidence type="ECO:0000259" key="1">
    <source>
        <dbReference type="PROSITE" id="PS50181"/>
    </source>
</evidence>
<dbReference type="EMBL" id="CM031826">
    <property type="protein sequence ID" value="KAG6726801.1"/>
    <property type="molecule type" value="Genomic_DNA"/>
</dbReference>
<name>A0A922K036_CARIL</name>
<dbReference type="PROSITE" id="PS50181">
    <property type="entry name" value="FBOX"/>
    <property type="match status" value="1"/>
</dbReference>